<evidence type="ECO:0000313" key="6">
    <source>
        <dbReference type="Proteomes" id="UP000757435"/>
    </source>
</evidence>
<feature type="chain" id="PRO_5037722982" evidence="3">
    <location>
        <begin position="25"/>
        <end position="735"/>
    </location>
</feature>
<feature type="region of interest" description="Disordered" evidence="2">
    <location>
        <begin position="716"/>
        <end position="735"/>
    </location>
</feature>
<feature type="compositionally biased region" description="Basic and acidic residues" evidence="2">
    <location>
        <begin position="584"/>
        <end position="596"/>
    </location>
</feature>
<accession>A0A951Q6C9</accession>
<reference evidence="5" key="2">
    <citation type="journal article" date="2022" name="Microbiol. Resour. Announc.">
        <title>Metagenome Sequencing to Explore Phylogenomics of Terrestrial Cyanobacteria.</title>
        <authorList>
            <person name="Ward R.D."/>
            <person name="Stajich J.E."/>
            <person name="Johansen J.R."/>
            <person name="Huntemann M."/>
            <person name="Clum A."/>
            <person name="Foster B."/>
            <person name="Foster B."/>
            <person name="Roux S."/>
            <person name="Palaniappan K."/>
            <person name="Varghese N."/>
            <person name="Mukherjee S."/>
            <person name="Reddy T.B.K."/>
            <person name="Daum C."/>
            <person name="Copeland A."/>
            <person name="Chen I.A."/>
            <person name="Ivanova N.N."/>
            <person name="Kyrpides N.C."/>
            <person name="Shapiro N."/>
            <person name="Eloe-Fadrosh E.A."/>
            <person name="Pietrasiak N."/>
        </authorList>
    </citation>
    <scope>NUCLEOTIDE SEQUENCE</scope>
    <source>
        <strain evidence="5">UHER 2000/2452</strain>
    </source>
</reference>
<dbReference type="InterPro" id="IPR050811">
    <property type="entry name" value="Phosphate_ABC_transporter"/>
</dbReference>
<evidence type="ECO:0000313" key="5">
    <source>
        <dbReference type="EMBL" id="MBW4657148.1"/>
    </source>
</evidence>
<dbReference type="PANTHER" id="PTHR30570:SF1">
    <property type="entry name" value="PHOSPHATE-BINDING PROTEIN PSTS"/>
    <property type="match status" value="1"/>
</dbReference>
<dbReference type="EMBL" id="JAHHHD010000001">
    <property type="protein sequence ID" value="MBW4657148.1"/>
    <property type="molecule type" value="Genomic_DNA"/>
</dbReference>
<reference evidence="5" key="1">
    <citation type="submission" date="2021-05" db="EMBL/GenBank/DDBJ databases">
        <authorList>
            <person name="Pietrasiak N."/>
            <person name="Ward R."/>
            <person name="Stajich J.E."/>
            <person name="Kurbessoian T."/>
        </authorList>
    </citation>
    <scope>NUCLEOTIDE SEQUENCE</scope>
    <source>
        <strain evidence="5">UHER 2000/2452</strain>
    </source>
</reference>
<dbReference type="AlphaFoldDB" id="A0A951Q6C9"/>
<dbReference type="PANTHER" id="PTHR30570">
    <property type="entry name" value="PERIPLASMIC PHOSPHATE BINDING COMPONENT OF PHOSPHATE ABC TRANSPORTER"/>
    <property type="match status" value="1"/>
</dbReference>
<keyword evidence="1 3" id="KW-0732">Signal</keyword>
<dbReference type="Proteomes" id="UP000757435">
    <property type="component" value="Unassembled WGS sequence"/>
</dbReference>
<dbReference type="Pfam" id="PF16258">
    <property type="entry name" value="DUF4912"/>
    <property type="match status" value="2"/>
</dbReference>
<dbReference type="SUPFAM" id="SSF53850">
    <property type="entry name" value="Periplasmic binding protein-like II"/>
    <property type="match status" value="1"/>
</dbReference>
<feature type="region of interest" description="Disordered" evidence="2">
    <location>
        <begin position="301"/>
        <end position="346"/>
    </location>
</feature>
<feature type="signal peptide" evidence="3">
    <location>
        <begin position="1"/>
        <end position="24"/>
    </location>
</feature>
<dbReference type="InterPro" id="IPR032585">
    <property type="entry name" value="DUF4912"/>
</dbReference>
<feature type="compositionally biased region" description="Polar residues" evidence="2">
    <location>
        <begin position="720"/>
        <end position="735"/>
    </location>
</feature>
<proteinExistence type="predicted"/>
<feature type="region of interest" description="Disordered" evidence="2">
    <location>
        <begin position="579"/>
        <end position="608"/>
    </location>
</feature>
<comment type="caution">
    <text evidence="5">The sequence shown here is derived from an EMBL/GenBank/DDBJ whole genome shotgun (WGS) entry which is preliminary data.</text>
</comment>
<name>A0A951Q6C9_9CYAN</name>
<evidence type="ECO:0000256" key="3">
    <source>
        <dbReference type="SAM" id="SignalP"/>
    </source>
</evidence>
<feature type="domain" description="PBP" evidence="4">
    <location>
        <begin position="45"/>
        <end position="268"/>
    </location>
</feature>
<dbReference type="Pfam" id="PF12849">
    <property type="entry name" value="PBP_like_2"/>
    <property type="match status" value="1"/>
</dbReference>
<evidence type="ECO:0000259" key="4">
    <source>
        <dbReference type="Pfam" id="PF12849"/>
    </source>
</evidence>
<evidence type="ECO:0000256" key="2">
    <source>
        <dbReference type="SAM" id="MobiDB-lite"/>
    </source>
</evidence>
<dbReference type="InterPro" id="IPR024370">
    <property type="entry name" value="PBP_domain"/>
</dbReference>
<evidence type="ECO:0000256" key="1">
    <source>
        <dbReference type="ARBA" id="ARBA00022729"/>
    </source>
</evidence>
<protein>
    <submittedName>
        <fullName evidence="5">DUF4912 domain-containing protein</fullName>
    </submittedName>
</protein>
<gene>
    <name evidence="5" type="ORF">KME15_00600</name>
</gene>
<sequence length="735" mass="77531">MKLSKKCNAVTALALLAFAVTPSAALTSNVVLAQAAFPIPAPLPQGTTVKIDGSTSMKSINQALSDRFKTQFPGTQVNSGYGGSEASLQAVLDGKIDLAAIGRPLTAEELAKGLVAVPVARSKIAIFVGANNPFTQGLTGEQFASIFRGEAVEWSQVGGIDLPIRLIDRPDASDTRRALSSYPVFQAAPFQTGANALKVAEDSTEAVIQQLGNDGISYGIVEQVSNNPAVRVLPLYGTLPNDPRYPFSQPFSYVYKGANPSPAVQGFLGIATAPDSQAAVEAARIAAVTAGAIATAASPAAAPTAPPQLNAPSPAVSPGAALPSAASPGTASPSAVASSPSASASPGNLIADVEGDGLLSRWWWLLPALGGLGLLAWLLRDRPPADEISSGIRVEPGSREPIAPATVIPAASIPAASEDTFAPVLPVSSAVSSVPDSRIVLTPRNCKSAYAYWEVPEAHKTLLKQQGGQELTLRLYDVTDIDAYYQTPHSTQEFACSEASPDLHVPIPVDDRDYIAEIGYMTAEQRWLPLARSPHVRVPVCIPSDQKLSSPTETPLSFEAPPVDAVAPVVLNTAPADAPLVDAPSRETAHSRESIPSREVVAADPPPSNISAASESRLLLVPRSADEIYVYWEVSEERKQELRQQGGHRLVLRIYDITGVDLSDQPPKGLQQFECSETANDRHVSVPSYGDYIATLGYLTEEGRWLPVARSTPVRIRSANAPTNAPTPRQTPHDR</sequence>
<organism evidence="5 6">
    <name type="scientific">Drouetiella hepatica Uher 2000/2452</name>
    <dbReference type="NCBI Taxonomy" id="904376"/>
    <lineage>
        <taxon>Bacteria</taxon>
        <taxon>Bacillati</taxon>
        <taxon>Cyanobacteriota</taxon>
        <taxon>Cyanophyceae</taxon>
        <taxon>Oculatellales</taxon>
        <taxon>Oculatellaceae</taxon>
        <taxon>Drouetiella</taxon>
    </lineage>
</organism>
<dbReference type="Gene3D" id="3.40.190.10">
    <property type="entry name" value="Periplasmic binding protein-like II"/>
    <property type="match status" value="2"/>
</dbReference>